<keyword evidence="3 6" id="KW-1133">Transmembrane helix</keyword>
<dbReference type="InterPro" id="IPR050726">
    <property type="entry name" value="mGluR"/>
</dbReference>
<feature type="transmembrane region" description="Helical" evidence="6">
    <location>
        <begin position="570"/>
        <end position="591"/>
    </location>
</feature>
<dbReference type="OrthoDB" id="5597995at2759"/>
<dbReference type="Pfam" id="PF01094">
    <property type="entry name" value="ANF_receptor"/>
    <property type="match status" value="1"/>
</dbReference>
<evidence type="ECO:0000256" key="3">
    <source>
        <dbReference type="ARBA" id="ARBA00022989"/>
    </source>
</evidence>
<sequence>MRTTILYLLTLSYGFAVNIIGNLKINTKINSVPRDATEIVLGGLFPMTRNSTNAPWIKEAFRCAIDRINKDNSILPNTTLMYNIQDTADNPVSALYSGLQLWEQGLISVIGPSSSVETDAVAKLYSSFKIPLISYASSATSLSDANQYPTLLRTVSSDSVQAKVLVQIAQKLKWTLLAAVFSDDIYGTSGYDAIKKAADAKDIKLGCIMSVKADGSSSTEPVKSCILESKAKVVLLFMNEISAGTIITSMSRRPEFQDITFIASDAWAGFVSVDSFVKGKYSVDFLSGSLGVVPSAGNIDFFRNCFPKLTPQNTNYSAFGGLWENTFNCVLQSDQDPPLPKCDPNLDNRQKGTKNCICTRNEQFNDPPDPKVAYVFDAVYGVANALHYIQYQCDVLRSANFCSLKSITGQNLLMALRELQYFGNTGDIQFDGVNRKGSSYDIVQIDINDVVPDNIDFNNPASIVINVFSSLGILATGYFSYYVIKNRNSKVIRKVNLLFCQMLLFGILLVYVSLFFQSAAPSTMNCNVSVWLPLLGFSFICGPMLGKMFKVWRIFHSCKIKSISITNYELIKFSSSIILFEVIALSIWTLVLGPSTPIVVESTSNSLYTYTVCAKGNSSLDFYLSVSLIACNGLLVLSGVILSFLTRNVDSAYNETRYIGYCMYDFLICCVILLPMYFTSGDQEGSVFRRYLILSLARLFGATFTLLCMFVPKVIHHKAFIRNPLEHELPRLPKMAELRLSIDYDGCTETYVPSKFASPFAILK</sequence>
<evidence type="ECO:0000313" key="8">
    <source>
        <dbReference type="EMBL" id="EPZ31654.1"/>
    </source>
</evidence>
<evidence type="ECO:0000256" key="4">
    <source>
        <dbReference type="ARBA" id="ARBA00023136"/>
    </source>
</evidence>
<dbReference type="Gene3D" id="3.40.50.2300">
    <property type="match status" value="2"/>
</dbReference>
<dbReference type="InterPro" id="IPR001828">
    <property type="entry name" value="ANF_lig-bd_rcpt"/>
</dbReference>
<dbReference type="PRINTS" id="PR01176">
    <property type="entry name" value="GABABRECEPTR"/>
</dbReference>
<evidence type="ECO:0000256" key="5">
    <source>
        <dbReference type="ARBA" id="ARBA00023180"/>
    </source>
</evidence>
<feature type="transmembrane region" description="Helical" evidence="6">
    <location>
        <begin position="622"/>
        <end position="646"/>
    </location>
</feature>
<dbReference type="InterPro" id="IPR017978">
    <property type="entry name" value="GPCR_3_C"/>
</dbReference>
<gene>
    <name evidence="8" type="ORF">O9G_000133</name>
</gene>
<evidence type="ECO:0000256" key="2">
    <source>
        <dbReference type="ARBA" id="ARBA00022692"/>
    </source>
</evidence>
<dbReference type="GO" id="GO:0016020">
    <property type="term" value="C:membrane"/>
    <property type="evidence" value="ECO:0007669"/>
    <property type="project" value="UniProtKB-SubCell"/>
</dbReference>
<dbReference type="OMA" id="CNIQDMS"/>
<proteinExistence type="predicted"/>
<feature type="transmembrane region" description="Helical" evidence="6">
    <location>
        <begin position="691"/>
        <end position="712"/>
    </location>
</feature>
<dbReference type="STRING" id="988480.A0A075AP07"/>
<dbReference type="PROSITE" id="PS50259">
    <property type="entry name" value="G_PROTEIN_RECEP_F3_4"/>
    <property type="match status" value="1"/>
</dbReference>
<feature type="transmembrane region" description="Helical" evidence="6">
    <location>
        <begin position="528"/>
        <end position="549"/>
    </location>
</feature>
<dbReference type="HOGENOM" id="CLU_363315_0_0_1"/>
<dbReference type="EMBL" id="KE561209">
    <property type="protein sequence ID" value="EPZ31654.1"/>
    <property type="molecule type" value="Genomic_DNA"/>
</dbReference>
<accession>A0A075AP07</accession>
<feature type="transmembrane region" description="Helical" evidence="6">
    <location>
        <begin position="496"/>
        <end position="516"/>
    </location>
</feature>
<dbReference type="GO" id="GO:0004930">
    <property type="term" value="F:G protein-coupled receptor activity"/>
    <property type="evidence" value="ECO:0007669"/>
    <property type="project" value="InterPro"/>
</dbReference>
<evidence type="ECO:0000256" key="6">
    <source>
        <dbReference type="SAM" id="Phobius"/>
    </source>
</evidence>
<keyword evidence="2 6" id="KW-0812">Transmembrane</keyword>
<dbReference type="InterPro" id="IPR028082">
    <property type="entry name" value="Peripla_BP_I"/>
</dbReference>
<feature type="transmembrane region" description="Helical" evidence="6">
    <location>
        <begin position="463"/>
        <end position="484"/>
    </location>
</feature>
<dbReference type="SUPFAM" id="SSF53822">
    <property type="entry name" value="Periplasmic binding protein-like I"/>
    <property type="match status" value="1"/>
</dbReference>
<feature type="transmembrane region" description="Helical" evidence="6">
    <location>
        <begin position="658"/>
        <end position="679"/>
    </location>
</feature>
<dbReference type="AlphaFoldDB" id="A0A075AP07"/>
<reference evidence="8 9" key="1">
    <citation type="journal article" date="2013" name="Curr. Biol.">
        <title>Shared signatures of parasitism and phylogenomics unite Cryptomycota and microsporidia.</title>
        <authorList>
            <person name="James T.Y."/>
            <person name="Pelin A."/>
            <person name="Bonen L."/>
            <person name="Ahrendt S."/>
            <person name="Sain D."/>
            <person name="Corradi N."/>
            <person name="Stajich J.E."/>
        </authorList>
    </citation>
    <scope>NUCLEOTIDE SEQUENCE [LARGE SCALE GENOMIC DNA]</scope>
    <source>
        <strain evidence="8 9">CSF55</strain>
    </source>
</reference>
<comment type="subcellular location">
    <subcellularLocation>
        <location evidence="1">Membrane</location>
        <topology evidence="1">Multi-pass membrane protein</topology>
    </subcellularLocation>
</comment>
<feature type="domain" description="G-protein coupled receptors family 3 profile" evidence="7">
    <location>
        <begin position="461"/>
        <end position="714"/>
    </location>
</feature>
<keyword evidence="5" id="KW-0325">Glycoprotein</keyword>
<evidence type="ECO:0000313" key="9">
    <source>
        <dbReference type="Proteomes" id="UP000030755"/>
    </source>
</evidence>
<organism evidence="8 9">
    <name type="scientific">Rozella allomycis (strain CSF55)</name>
    <dbReference type="NCBI Taxonomy" id="988480"/>
    <lineage>
        <taxon>Eukaryota</taxon>
        <taxon>Fungi</taxon>
        <taxon>Fungi incertae sedis</taxon>
        <taxon>Cryptomycota</taxon>
        <taxon>Cryptomycota incertae sedis</taxon>
        <taxon>Rozella</taxon>
    </lineage>
</organism>
<evidence type="ECO:0000259" key="7">
    <source>
        <dbReference type="PROSITE" id="PS50259"/>
    </source>
</evidence>
<keyword evidence="9" id="KW-1185">Reference proteome</keyword>
<dbReference type="PANTHER" id="PTHR24060">
    <property type="entry name" value="METABOTROPIC GLUTAMATE RECEPTOR"/>
    <property type="match status" value="1"/>
</dbReference>
<keyword evidence="4 6" id="KW-0472">Membrane</keyword>
<dbReference type="Proteomes" id="UP000030755">
    <property type="component" value="Unassembled WGS sequence"/>
</dbReference>
<name>A0A075AP07_ROZAC</name>
<dbReference type="CDD" id="cd15047">
    <property type="entry name" value="7tmC_GABA-B-like"/>
    <property type="match status" value="1"/>
</dbReference>
<protein>
    <submittedName>
        <fullName evidence="8">GPCR, family 3 domain-containing protein</fullName>
    </submittedName>
</protein>
<evidence type="ECO:0000256" key="1">
    <source>
        <dbReference type="ARBA" id="ARBA00004141"/>
    </source>
</evidence>
<dbReference type="Pfam" id="PF00003">
    <property type="entry name" value="7tm_3"/>
    <property type="match status" value="1"/>
</dbReference>